<dbReference type="AlphaFoldDB" id="A0A0V8GEI4"/>
<dbReference type="RefSeq" id="WP_058265424.1">
    <property type="nucleotide sequence ID" value="NZ_FMYN01000003.1"/>
</dbReference>
<dbReference type="Proteomes" id="UP000053797">
    <property type="component" value="Unassembled WGS sequence"/>
</dbReference>
<organism evidence="1 2">
    <name type="scientific">Exiguobacterium indicum</name>
    <dbReference type="NCBI Taxonomy" id="296995"/>
    <lineage>
        <taxon>Bacteria</taxon>
        <taxon>Bacillati</taxon>
        <taxon>Bacillota</taxon>
        <taxon>Bacilli</taxon>
        <taxon>Bacillales</taxon>
        <taxon>Bacillales Family XII. Incertae Sedis</taxon>
        <taxon>Exiguobacterium</taxon>
    </lineage>
</organism>
<dbReference type="Gene3D" id="3.30.70.2940">
    <property type="match status" value="1"/>
</dbReference>
<reference evidence="1 2" key="1">
    <citation type="journal article" date="2015" name="Int. J. Syst. Evol. Microbiol.">
        <title>Exiguobacterium enclense sp. nov., isolated from sediment.</title>
        <authorList>
            <person name="Dastager S.G."/>
            <person name="Mawlankar R."/>
            <person name="Sonalkar V.V."/>
            <person name="Thorat M.N."/>
            <person name="Mual P."/>
            <person name="Verma A."/>
            <person name="Krishnamurthi S."/>
            <person name="Tang S.K."/>
            <person name="Li W.J."/>
        </authorList>
    </citation>
    <scope>NUCLEOTIDE SEQUENCE [LARGE SCALE GENOMIC DNA]</scope>
    <source>
        <strain evidence="1 2">NIO-1109</strain>
    </source>
</reference>
<proteinExistence type="predicted"/>
<dbReference type="InterPro" id="IPR019117">
    <property type="entry name" value="CRISPR-assoc_protein_Cmr3"/>
</dbReference>
<dbReference type="EMBL" id="LNQL01000003">
    <property type="protein sequence ID" value="KSU48685.1"/>
    <property type="molecule type" value="Genomic_DNA"/>
</dbReference>
<sequence length="348" mass="39821">MTWLTWETYDSFFFRGNNNFDASSQFEAEDIFPPRPGTFYGAIRTAVIEQEDALEVFLEGTNEALKQRIGSPTTHGSFRIQGTFLEYEDILYVPVPLDIQIIRTDDAYRGYPLTLHAVEPESGQSDGSSHRLLAPHAVKSQSAQGKWMPFEQLLKNDYSQIVDATFFVSKEEKTGIALDEESRTVREGFLYQAVRSRLRPGVRIVTLCEGLETYPSTIRLGNGGTVWYGKEREVPVFFNQKELIRNYMEGQEYARIYALMPGLETSEEYIVEASGRGEWIGGWDMVKRRPKPRVQARPAGTTRWIKIQNVEKQLEQFWFAHHSETEEVGYGLTCLLPINPIEKGSFES</sequence>
<dbReference type="Pfam" id="PF09700">
    <property type="entry name" value="Cas_Cmr3"/>
    <property type="match status" value="1"/>
</dbReference>
<accession>A0A0V8GEI4</accession>
<gene>
    <name evidence="1" type="ORF">AS033_10155</name>
</gene>
<name>A0A0V8GEI4_9BACL</name>
<dbReference type="Gene3D" id="2.60.40.4350">
    <property type="match status" value="1"/>
</dbReference>
<dbReference type="OrthoDB" id="6162707at2"/>
<comment type="caution">
    <text evidence="1">The sequence shown here is derived from an EMBL/GenBank/DDBJ whole genome shotgun (WGS) entry which is preliminary data.</text>
</comment>
<evidence type="ECO:0000313" key="2">
    <source>
        <dbReference type="Proteomes" id="UP000053797"/>
    </source>
</evidence>
<protein>
    <recommendedName>
        <fullName evidence="3">CRISPR-associated protein Cmr3</fullName>
    </recommendedName>
</protein>
<evidence type="ECO:0008006" key="3">
    <source>
        <dbReference type="Google" id="ProtNLM"/>
    </source>
</evidence>
<evidence type="ECO:0000313" key="1">
    <source>
        <dbReference type="EMBL" id="KSU48685.1"/>
    </source>
</evidence>